<organism evidence="2 3">
    <name type="scientific">Candidatus Staskawiczbacteria bacterium RIFCSPHIGHO2_01_FULL_36_16</name>
    <dbReference type="NCBI Taxonomy" id="1802200"/>
    <lineage>
        <taxon>Bacteria</taxon>
        <taxon>Candidatus Staskawicziibacteriota</taxon>
    </lineage>
</organism>
<reference evidence="2 3" key="1">
    <citation type="journal article" date="2016" name="Nat. Commun.">
        <title>Thousands of microbial genomes shed light on interconnected biogeochemical processes in an aquifer system.</title>
        <authorList>
            <person name="Anantharaman K."/>
            <person name="Brown C.T."/>
            <person name="Hug L.A."/>
            <person name="Sharon I."/>
            <person name="Castelle C.J."/>
            <person name="Probst A.J."/>
            <person name="Thomas B.C."/>
            <person name="Singh A."/>
            <person name="Wilkins M.J."/>
            <person name="Karaoz U."/>
            <person name="Brodie E.L."/>
            <person name="Williams K.H."/>
            <person name="Hubbard S.S."/>
            <person name="Banfield J.F."/>
        </authorList>
    </citation>
    <scope>NUCLEOTIDE SEQUENCE [LARGE SCALE GENOMIC DNA]</scope>
</reference>
<dbReference type="PIRSF" id="PIRSF019169">
    <property type="entry name" value="PilM"/>
    <property type="match status" value="1"/>
</dbReference>
<gene>
    <name evidence="2" type="ORF">A2812_01510</name>
</gene>
<proteinExistence type="predicted"/>
<dbReference type="SMART" id="SM00842">
    <property type="entry name" value="FtsA"/>
    <property type="match status" value="1"/>
</dbReference>
<dbReference type="STRING" id="1802200.A2812_01510"/>
<dbReference type="Pfam" id="PF11104">
    <property type="entry name" value="PilM_2"/>
    <property type="match status" value="1"/>
</dbReference>
<dbReference type="Proteomes" id="UP000177190">
    <property type="component" value="Unassembled WGS sequence"/>
</dbReference>
<dbReference type="InterPro" id="IPR043129">
    <property type="entry name" value="ATPase_NBD"/>
</dbReference>
<dbReference type="InterPro" id="IPR005883">
    <property type="entry name" value="PilM"/>
</dbReference>
<accession>A0A1G2HK90</accession>
<evidence type="ECO:0000259" key="1">
    <source>
        <dbReference type="SMART" id="SM00842"/>
    </source>
</evidence>
<dbReference type="Gene3D" id="3.30.1490.300">
    <property type="match status" value="1"/>
</dbReference>
<dbReference type="PANTHER" id="PTHR32432">
    <property type="entry name" value="CELL DIVISION PROTEIN FTSA-RELATED"/>
    <property type="match status" value="1"/>
</dbReference>
<dbReference type="CDD" id="cd24049">
    <property type="entry name" value="ASKHA_NBD_PilM"/>
    <property type="match status" value="1"/>
</dbReference>
<dbReference type="GO" id="GO:0051301">
    <property type="term" value="P:cell division"/>
    <property type="evidence" value="ECO:0007669"/>
    <property type="project" value="InterPro"/>
</dbReference>
<sequence length="363" mass="39831">MAFLDLKYDAFGLDVNDSSVKIIKLIKNGKNFSVASFNKTKIKPGIVESGIIKDQKALAEAIRSACKTVKGKKLNTKHVVASLPEEESFLQVIQMPKMSEKELKSAVVFQAENYIPLPIEEVYLDFEIIVPVKDSLDHTDVLVVATPKKIVDSYVSCLKSAGLIPVAMDVESQSVLASLIKDKTSEFPIAVIDIGENTAEFIVFCGHSIRFTYSIPISSGQLTSAISEDLKISSEKAEEIKIKYGISDFKKKAPATAVKALKAEEKVLDDLVGQIKKYVYFYQEHASHEHLFTPSVIKKIILCGGGATLKGLPEFLTEKLSVQAEIGNPFINIPMTKRDKTDPNDFLSFATALGLALKGVDIK</sequence>
<dbReference type="InterPro" id="IPR050696">
    <property type="entry name" value="FtsA/MreB"/>
</dbReference>
<feature type="domain" description="SHS2" evidence="1">
    <location>
        <begin position="10"/>
        <end position="175"/>
    </location>
</feature>
<dbReference type="SUPFAM" id="SSF53067">
    <property type="entry name" value="Actin-like ATPase domain"/>
    <property type="match status" value="2"/>
</dbReference>
<protein>
    <recommendedName>
        <fullName evidence="1">SHS2 domain-containing protein</fullName>
    </recommendedName>
</protein>
<dbReference type="AlphaFoldDB" id="A0A1G2HK90"/>
<comment type="caution">
    <text evidence="2">The sequence shown here is derived from an EMBL/GenBank/DDBJ whole genome shotgun (WGS) entry which is preliminary data.</text>
</comment>
<dbReference type="Gene3D" id="3.30.420.40">
    <property type="match status" value="2"/>
</dbReference>
<dbReference type="EMBL" id="MHOM01000047">
    <property type="protein sequence ID" value="OGZ62897.1"/>
    <property type="molecule type" value="Genomic_DNA"/>
</dbReference>
<name>A0A1G2HK90_9BACT</name>
<dbReference type="NCBIfam" id="TIGR01175">
    <property type="entry name" value="pilM"/>
    <property type="match status" value="1"/>
</dbReference>
<dbReference type="PANTHER" id="PTHR32432:SF3">
    <property type="entry name" value="ETHANOLAMINE UTILIZATION PROTEIN EUTJ"/>
    <property type="match status" value="1"/>
</dbReference>
<dbReference type="InterPro" id="IPR003494">
    <property type="entry name" value="SHS2_FtsA"/>
</dbReference>
<evidence type="ECO:0000313" key="3">
    <source>
        <dbReference type="Proteomes" id="UP000177190"/>
    </source>
</evidence>
<evidence type="ECO:0000313" key="2">
    <source>
        <dbReference type="EMBL" id="OGZ62897.1"/>
    </source>
</evidence>